<feature type="domain" description="Photosynthesis system II assembly factor Ycf48/Hcf136-like" evidence="3">
    <location>
        <begin position="220"/>
        <end position="338"/>
    </location>
</feature>
<dbReference type="AlphaFoldDB" id="A0A523UUF4"/>
<dbReference type="Gene3D" id="2.60.40.4070">
    <property type="match status" value="1"/>
</dbReference>
<feature type="domain" description="Peptidase M28" evidence="2">
    <location>
        <begin position="522"/>
        <end position="716"/>
    </location>
</feature>
<dbReference type="InterPro" id="IPR015943">
    <property type="entry name" value="WD40/YVTN_repeat-like_dom_sf"/>
</dbReference>
<dbReference type="Gene3D" id="2.130.10.10">
    <property type="entry name" value="YVTN repeat-like/Quinoprotein amine dehydrogenase"/>
    <property type="match status" value="1"/>
</dbReference>
<dbReference type="PANTHER" id="PTHR12147">
    <property type="entry name" value="METALLOPEPTIDASE M28 FAMILY MEMBER"/>
    <property type="match status" value="1"/>
</dbReference>
<dbReference type="InterPro" id="IPR026444">
    <property type="entry name" value="Secre_tail"/>
</dbReference>
<dbReference type="GO" id="GO:0006508">
    <property type="term" value="P:proteolysis"/>
    <property type="evidence" value="ECO:0007669"/>
    <property type="project" value="InterPro"/>
</dbReference>
<evidence type="ECO:0000259" key="3">
    <source>
        <dbReference type="Pfam" id="PF14870"/>
    </source>
</evidence>
<comment type="caution">
    <text evidence="4">The sequence shown here is derived from an EMBL/GenBank/DDBJ whole genome shotgun (WGS) entry which is preliminary data.</text>
</comment>
<proteinExistence type="predicted"/>
<dbReference type="Proteomes" id="UP000315525">
    <property type="component" value="Unassembled WGS sequence"/>
</dbReference>
<dbReference type="EMBL" id="SOJN01000064">
    <property type="protein sequence ID" value="TET46162.1"/>
    <property type="molecule type" value="Genomic_DNA"/>
</dbReference>
<evidence type="ECO:0000313" key="5">
    <source>
        <dbReference type="Proteomes" id="UP000315525"/>
    </source>
</evidence>
<dbReference type="Pfam" id="PF14870">
    <property type="entry name" value="PSII_BNR"/>
    <property type="match status" value="1"/>
</dbReference>
<feature type="chain" id="PRO_5022037937" evidence="1">
    <location>
        <begin position="22"/>
        <end position="833"/>
    </location>
</feature>
<dbReference type="GO" id="GO:0008235">
    <property type="term" value="F:metalloexopeptidase activity"/>
    <property type="evidence" value="ECO:0007669"/>
    <property type="project" value="InterPro"/>
</dbReference>
<dbReference type="PANTHER" id="PTHR12147:SF26">
    <property type="entry name" value="PEPTIDASE M28 DOMAIN-CONTAINING PROTEIN"/>
    <property type="match status" value="1"/>
</dbReference>
<sequence length="833" mass="91078">MKTRRFALVICFLLVAVVSFAQGDTPETYLVRVDIEKYEDIGSLLKNGINVVQNLGSFVLARVGLSEIGLLHSFGFSIDVLDSYWGYSNHYVVSTRRCAEPSKFGEVVYCDENIAVIRKGISLPFEPLPFDMKRLRDSPIRLNKARRQHHSLMSNPMPDPLIQGMVDSVSVDTVENYLRSLQGVGTRYSPAPGCSVAAEYIRSNMEAAGLTAELKSYGFSAMVMGVCCVDESVSWVVDEAGGIYKSEDGGQTWQEKYKRQQRILGIFFLDSLKGWAVGDGSPLHTTDGGDSWVALPSTGALGFFRCVFLDSLRGWASGASPDATPAVYRTTDGGNSWTYSGPSFLGEFLDISFVDTLKGWVTGFDYDTNRGVVYATTDGGVGWAEQYETPGIALYGLSFVDSLKGWASGWYRSNSSAVMRVTADGGQTWNSQTVSGWAIGDVDFVDSLNGWCVGWSTLLHTVDGGVNWSPQFPPVSIFSLSIDMLDTLHGVYGGTDGYVLNTSNSGNNWDASQTGGKFNWYNVEGVLPGCDIPDEIYIICAHHDDTSEDPMYNAPGADDNASGTAGVLEAARILSNYEFHRTIKFVTFSGEEQGLLGSEAYASEAESLGHNIMGVLNLDMIGYLDDSLHDLNVYCDMPSQWMADTIVQFSSAYVPGLIPHKIVNSGMRGSDHASFWDAGYSALLHIERDESHWNPYYHSTGDTVGTLDLPYVTEMVQLGLASIAELASPCIVGVDERDIVREWSKRLALTIAGNPFSDNVAFRVVKPLHLSASLKIYDSAGRLLKEFDPIQSEKETVTWDGSTDKGSVVSSGVYFVKLQSGPQTIFEKVVFVK</sequence>
<protein>
    <submittedName>
        <fullName evidence="4">M28 family peptidase</fullName>
    </submittedName>
</protein>
<evidence type="ECO:0000259" key="2">
    <source>
        <dbReference type="Pfam" id="PF04389"/>
    </source>
</evidence>
<reference evidence="4 5" key="1">
    <citation type="submission" date="2019-03" db="EMBL/GenBank/DDBJ databases">
        <title>Metabolic potential of uncultured bacteria and archaea associated with petroleum seepage in deep-sea sediments.</title>
        <authorList>
            <person name="Dong X."/>
            <person name="Hubert C."/>
        </authorList>
    </citation>
    <scope>NUCLEOTIDE SEQUENCE [LARGE SCALE GENOMIC DNA]</scope>
    <source>
        <strain evidence="4">E44_bin18</strain>
    </source>
</reference>
<dbReference type="InterPro" id="IPR045175">
    <property type="entry name" value="M28_fam"/>
</dbReference>
<name>A0A523UUF4_UNCT6</name>
<organism evidence="4 5">
    <name type="scientific">candidate division TA06 bacterium</name>
    <dbReference type="NCBI Taxonomy" id="2250710"/>
    <lineage>
        <taxon>Bacteria</taxon>
        <taxon>Bacteria division TA06</taxon>
    </lineage>
</organism>
<dbReference type="SUPFAM" id="SSF53187">
    <property type="entry name" value="Zn-dependent exopeptidases"/>
    <property type="match status" value="1"/>
</dbReference>
<dbReference type="InterPro" id="IPR007484">
    <property type="entry name" value="Peptidase_M28"/>
</dbReference>
<dbReference type="InterPro" id="IPR028203">
    <property type="entry name" value="PSII_CF48-like_dom"/>
</dbReference>
<dbReference type="SUPFAM" id="SSF110296">
    <property type="entry name" value="Oligoxyloglucan reducing end-specific cellobiohydrolase"/>
    <property type="match status" value="2"/>
</dbReference>
<evidence type="ECO:0000313" key="4">
    <source>
        <dbReference type="EMBL" id="TET46162.1"/>
    </source>
</evidence>
<feature type="signal peptide" evidence="1">
    <location>
        <begin position="1"/>
        <end position="21"/>
    </location>
</feature>
<keyword evidence="1" id="KW-0732">Signal</keyword>
<dbReference type="Gene3D" id="3.40.630.10">
    <property type="entry name" value="Zn peptidases"/>
    <property type="match status" value="1"/>
</dbReference>
<dbReference type="NCBIfam" id="TIGR04183">
    <property type="entry name" value="Por_Secre_tail"/>
    <property type="match status" value="1"/>
</dbReference>
<gene>
    <name evidence="4" type="ORF">E3J62_05140</name>
</gene>
<dbReference type="CDD" id="cd02690">
    <property type="entry name" value="M28"/>
    <property type="match status" value="1"/>
</dbReference>
<evidence type="ECO:0000256" key="1">
    <source>
        <dbReference type="SAM" id="SignalP"/>
    </source>
</evidence>
<dbReference type="Pfam" id="PF04389">
    <property type="entry name" value="Peptidase_M28"/>
    <property type="match status" value="1"/>
</dbReference>
<accession>A0A523UUF4</accession>